<keyword evidence="4" id="KW-0274">FAD</keyword>
<reference evidence="8" key="1">
    <citation type="submission" date="2016-11" db="EMBL/GenBank/DDBJ databases">
        <authorList>
            <person name="Jaros S."/>
            <person name="Januszkiewicz K."/>
            <person name="Wedrychowicz H."/>
        </authorList>
    </citation>
    <scope>NUCLEOTIDE SEQUENCE [LARGE SCALE GENOMIC DNA]</scope>
    <source>
        <strain evidence="8">Y48</strain>
    </source>
</reference>
<dbReference type="KEGG" id="nsl:BOX37_15515"/>
<dbReference type="PROSITE" id="PS00862">
    <property type="entry name" value="OX2_COVAL_FAD"/>
    <property type="match status" value="1"/>
</dbReference>
<keyword evidence="3" id="KW-0285">Flavoprotein</keyword>
<dbReference type="EMBL" id="CP018082">
    <property type="protein sequence ID" value="APE35121.1"/>
    <property type="molecule type" value="Genomic_DNA"/>
</dbReference>
<evidence type="ECO:0000259" key="7">
    <source>
        <dbReference type="PROSITE" id="PS51387"/>
    </source>
</evidence>
<feature type="chain" id="PRO_5012633703" evidence="6">
    <location>
        <begin position="29"/>
        <end position="520"/>
    </location>
</feature>
<dbReference type="Gene3D" id="3.40.462.20">
    <property type="match status" value="1"/>
</dbReference>
<dbReference type="InterPro" id="IPR006093">
    <property type="entry name" value="Oxy_OxRdtase_FAD_BS"/>
</dbReference>
<feature type="signal peptide" evidence="6">
    <location>
        <begin position="1"/>
        <end position="28"/>
    </location>
</feature>
<comment type="cofactor">
    <cofactor evidence="1">
        <name>FAD</name>
        <dbReference type="ChEBI" id="CHEBI:57692"/>
    </cofactor>
</comment>
<dbReference type="PANTHER" id="PTHR42973">
    <property type="entry name" value="BINDING OXIDOREDUCTASE, PUTATIVE (AFU_ORTHOLOGUE AFUA_1G17690)-RELATED"/>
    <property type="match status" value="1"/>
</dbReference>
<keyword evidence="6" id="KW-0732">Signal</keyword>
<protein>
    <submittedName>
        <fullName evidence="8">Oxidoreductase</fullName>
    </submittedName>
</protein>
<dbReference type="SUPFAM" id="SSF56176">
    <property type="entry name" value="FAD-binding/transporter-associated domain-like"/>
    <property type="match status" value="1"/>
</dbReference>
<dbReference type="Proteomes" id="UP000183810">
    <property type="component" value="Chromosome"/>
</dbReference>
<evidence type="ECO:0000256" key="5">
    <source>
        <dbReference type="ARBA" id="ARBA00023002"/>
    </source>
</evidence>
<keyword evidence="9" id="KW-1185">Reference proteome</keyword>
<name>A0A1J0VSX1_9NOCA</name>
<evidence type="ECO:0000256" key="1">
    <source>
        <dbReference type="ARBA" id="ARBA00001974"/>
    </source>
</evidence>
<dbReference type="InterPro" id="IPR050416">
    <property type="entry name" value="FAD-linked_Oxidoreductase"/>
</dbReference>
<feature type="domain" description="FAD-binding PCMH-type" evidence="7">
    <location>
        <begin position="52"/>
        <end position="229"/>
    </location>
</feature>
<dbReference type="AlphaFoldDB" id="A0A1J0VSX1"/>
<keyword evidence="5" id="KW-0560">Oxidoreductase</keyword>
<gene>
    <name evidence="8" type="ORF">BOX37_15515</name>
</gene>
<dbReference type="Gene3D" id="3.30.465.10">
    <property type="match status" value="1"/>
</dbReference>
<dbReference type="InterPro" id="IPR016169">
    <property type="entry name" value="FAD-bd_PCMH_sub2"/>
</dbReference>
<dbReference type="PROSITE" id="PS51387">
    <property type="entry name" value="FAD_PCMH"/>
    <property type="match status" value="1"/>
</dbReference>
<dbReference type="InterPro" id="IPR036318">
    <property type="entry name" value="FAD-bd_PCMH-like_sf"/>
</dbReference>
<evidence type="ECO:0000256" key="3">
    <source>
        <dbReference type="ARBA" id="ARBA00022630"/>
    </source>
</evidence>
<dbReference type="OrthoDB" id="545125at2"/>
<dbReference type="GO" id="GO:0071949">
    <property type="term" value="F:FAD binding"/>
    <property type="evidence" value="ECO:0007669"/>
    <property type="project" value="InterPro"/>
</dbReference>
<dbReference type="GO" id="GO:0016491">
    <property type="term" value="F:oxidoreductase activity"/>
    <property type="evidence" value="ECO:0007669"/>
    <property type="project" value="UniProtKB-KW"/>
</dbReference>
<dbReference type="RefSeq" id="WP_071928306.1">
    <property type="nucleotide sequence ID" value="NZ_CP018082.1"/>
</dbReference>
<evidence type="ECO:0000256" key="6">
    <source>
        <dbReference type="SAM" id="SignalP"/>
    </source>
</evidence>
<dbReference type="InterPro" id="IPR006094">
    <property type="entry name" value="Oxid_FAD_bind_N"/>
</dbReference>
<comment type="similarity">
    <text evidence="2">Belongs to the oxygen-dependent FAD-linked oxidoreductase family.</text>
</comment>
<evidence type="ECO:0000256" key="4">
    <source>
        <dbReference type="ARBA" id="ARBA00022827"/>
    </source>
</evidence>
<evidence type="ECO:0000256" key="2">
    <source>
        <dbReference type="ARBA" id="ARBA00005466"/>
    </source>
</evidence>
<dbReference type="InterPro" id="IPR012951">
    <property type="entry name" value="BBE"/>
</dbReference>
<dbReference type="InterPro" id="IPR006311">
    <property type="entry name" value="TAT_signal"/>
</dbReference>
<organism evidence="8 9">
    <name type="scientific">Nocardia mangyaensis</name>
    <dbReference type="NCBI Taxonomy" id="2213200"/>
    <lineage>
        <taxon>Bacteria</taxon>
        <taxon>Bacillati</taxon>
        <taxon>Actinomycetota</taxon>
        <taxon>Actinomycetes</taxon>
        <taxon>Mycobacteriales</taxon>
        <taxon>Nocardiaceae</taxon>
        <taxon>Nocardia</taxon>
    </lineage>
</organism>
<evidence type="ECO:0000313" key="8">
    <source>
        <dbReference type="EMBL" id="APE35121.1"/>
    </source>
</evidence>
<sequence length="520" mass="56810">MPISRRRLITAATVGGALAALGMPTARAGERVLGAGDAEYQALAQRGYNRRFLARPAKIYVPTTAEEVRRAVAAAVAEDSAIAARSGGHCFDDFVDNARTRSIIDLGRLNTVHWDERQRAFSVDAGADIGTVYEALHRWGVTVPGGICRGVGMGGHVPGGGYGPLSRRFGLVADHLAGVEVVTVDADGAAKIVLATRDGPDHDLWWAHTGGGGGNVGVVTRFLLRSPDAEGTDPAHALPRPPAHLLNARLILPVATEDSFVRFLGNYLGFFERHSAPGNDFAGLYAPLMIRTTGTAAAELLILVDADSPDARTRFDEFVATVSEGVFPPPALLPVRRLSYRDTVDRTYYAKAESTFRVKVKAAYLRKAYSPAQLRIFYRYITDLAFLGESQLEFLPFGGAINAVAPDATATPARDSFMKMLIHAAWRSPADDDRYVRWAREMYREVHAETGGVPVPNEVYGGSYINYPDPDLADRTWNTSGLPWHAFYYGDNYPRLRRIKAQWDPGNTFAHQLSIGRPDW</sequence>
<dbReference type="Pfam" id="PF08031">
    <property type="entry name" value="BBE"/>
    <property type="match status" value="1"/>
</dbReference>
<accession>A0A1J0VSX1</accession>
<dbReference type="PANTHER" id="PTHR42973:SF39">
    <property type="entry name" value="FAD-BINDING PCMH-TYPE DOMAIN-CONTAINING PROTEIN"/>
    <property type="match status" value="1"/>
</dbReference>
<dbReference type="Pfam" id="PF01565">
    <property type="entry name" value="FAD_binding_4"/>
    <property type="match status" value="1"/>
</dbReference>
<dbReference type="PROSITE" id="PS51318">
    <property type="entry name" value="TAT"/>
    <property type="match status" value="1"/>
</dbReference>
<dbReference type="InterPro" id="IPR016166">
    <property type="entry name" value="FAD-bd_PCMH"/>
</dbReference>
<evidence type="ECO:0000313" key="9">
    <source>
        <dbReference type="Proteomes" id="UP000183810"/>
    </source>
</evidence>
<proteinExistence type="inferred from homology"/>